<feature type="region of interest" description="Disordered" evidence="1">
    <location>
        <begin position="18"/>
        <end position="39"/>
    </location>
</feature>
<evidence type="ECO:0000313" key="3">
    <source>
        <dbReference type="Proteomes" id="UP000812966"/>
    </source>
</evidence>
<dbReference type="Proteomes" id="UP000812966">
    <property type="component" value="Unassembled WGS sequence"/>
</dbReference>
<sequence length="123" mass="13463">MTTSQTLRFASTTITSLIGTSTSSSGDPDDDIPDPLTNPATSRIVKVTIACAIVEAERLHRSSSQIAGLYRSHRETRRRRAIQTTLATGGQVPGWMTQETKKKWGGRKVKNAHKQVEWEGIAA</sequence>
<evidence type="ECO:0000256" key="1">
    <source>
        <dbReference type="SAM" id="MobiDB-lite"/>
    </source>
</evidence>
<feature type="region of interest" description="Disordered" evidence="1">
    <location>
        <begin position="88"/>
        <end position="111"/>
    </location>
</feature>
<dbReference type="AlphaFoldDB" id="A0A8K0NST9"/>
<protein>
    <submittedName>
        <fullName evidence="2">Uncharacterized protein</fullName>
    </submittedName>
</protein>
<name>A0A8K0NST9_9TREE</name>
<organism evidence="2 3">
    <name type="scientific">Filobasidium floriforme</name>
    <dbReference type="NCBI Taxonomy" id="5210"/>
    <lineage>
        <taxon>Eukaryota</taxon>
        <taxon>Fungi</taxon>
        <taxon>Dikarya</taxon>
        <taxon>Basidiomycota</taxon>
        <taxon>Agaricomycotina</taxon>
        <taxon>Tremellomycetes</taxon>
        <taxon>Filobasidiales</taxon>
        <taxon>Filobasidiaceae</taxon>
        <taxon>Filobasidium</taxon>
    </lineage>
</organism>
<gene>
    <name evidence="2" type="ORF">FFLO_01428</name>
</gene>
<keyword evidence="3" id="KW-1185">Reference proteome</keyword>
<dbReference type="OrthoDB" id="2580004at2759"/>
<dbReference type="EMBL" id="JABELV010000020">
    <property type="protein sequence ID" value="KAG7563120.1"/>
    <property type="molecule type" value="Genomic_DNA"/>
</dbReference>
<accession>A0A8K0NST9</accession>
<evidence type="ECO:0000313" key="2">
    <source>
        <dbReference type="EMBL" id="KAG7563120.1"/>
    </source>
</evidence>
<comment type="caution">
    <text evidence="2">The sequence shown here is derived from an EMBL/GenBank/DDBJ whole genome shotgun (WGS) entry which is preliminary data.</text>
</comment>
<reference evidence="2" key="1">
    <citation type="submission" date="2020-04" db="EMBL/GenBank/DDBJ databases">
        <title>Analysis of mating type loci in Filobasidium floriforme.</title>
        <authorList>
            <person name="Nowrousian M."/>
        </authorList>
    </citation>
    <scope>NUCLEOTIDE SEQUENCE</scope>
    <source>
        <strain evidence="2">CBS 6242</strain>
    </source>
</reference>
<proteinExistence type="predicted"/>